<keyword evidence="12 16" id="KW-1133">Transmembrane helix</keyword>
<evidence type="ECO:0000256" key="12">
    <source>
        <dbReference type="ARBA" id="ARBA00022989"/>
    </source>
</evidence>
<dbReference type="EC" id="2.7.10.2" evidence="4"/>
<keyword evidence="5" id="KW-1003">Cell membrane</keyword>
<dbReference type="Gene3D" id="3.40.50.300">
    <property type="entry name" value="P-loop containing nucleotide triphosphate hydrolases"/>
    <property type="match status" value="1"/>
</dbReference>
<dbReference type="GO" id="GO:0004715">
    <property type="term" value="F:non-membrane spanning protein tyrosine kinase activity"/>
    <property type="evidence" value="ECO:0007669"/>
    <property type="project" value="UniProtKB-EC"/>
</dbReference>
<keyword evidence="13 16" id="KW-0472">Membrane</keyword>
<evidence type="ECO:0000256" key="3">
    <source>
        <dbReference type="ARBA" id="ARBA00008883"/>
    </source>
</evidence>
<evidence type="ECO:0000256" key="5">
    <source>
        <dbReference type="ARBA" id="ARBA00022475"/>
    </source>
</evidence>
<proteinExistence type="inferred from homology"/>
<dbReference type="Pfam" id="PF13614">
    <property type="entry name" value="AAA_31"/>
    <property type="match status" value="1"/>
</dbReference>
<keyword evidence="7" id="KW-0808">Transferase</keyword>
<evidence type="ECO:0000256" key="4">
    <source>
        <dbReference type="ARBA" id="ARBA00011903"/>
    </source>
</evidence>
<dbReference type="PANTHER" id="PTHR32309:SF13">
    <property type="entry name" value="FERRIC ENTEROBACTIN TRANSPORT PROTEIN FEPE"/>
    <property type="match status" value="1"/>
</dbReference>
<evidence type="ECO:0000256" key="10">
    <source>
        <dbReference type="ARBA" id="ARBA00022777"/>
    </source>
</evidence>
<feature type="domain" description="Polysaccharide chain length determinant N-terminal" evidence="17">
    <location>
        <begin position="21"/>
        <end position="107"/>
    </location>
</feature>
<reference evidence="19" key="1">
    <citation type="journal article" date="2014" name="Int. J. Syst. Evol. Microbiol.">
        <title>Complete genome of a new Firmicutes species belonging to the dominant human colonic microbiota ('Ruminococcus bicirculans') reveals two chromosomes and a selective capacity to utilize plant glucans.</title>
        <authorList>
            <consortium name="NISC Comparative Sequencing Program"/>
            <person name="Wegmann U."/>
            <person name="Louis P."/>
            <person name="Goesmann A."/>
            <person name="Henrissat B."/>
            <person name="Duncan S.H."/>
            <person name="Flint H.J."/>
        </authorList>
    </citation>
    <scope>NUCLEOTIDE SEQUENCE</scope>
    <source>
        <strain evidence="19">CCM 8490</strain>
    </source>
</reference>
<keyword evidence="14" id="KW-0829">Tyrosine-protein kinase</keyword>
<dbReference type="PANTHER" id="PTHR32309">
    <property type="entry name" value="TYROSINE-PROTEIN KINASE"/>
    <property type="match status" value="1"/>
</dbReference>
<keyword evidence="9" id="KW-0547">Nucleotide-binding</keyword>
<evidence type="ECO:0000313" key="19">
    <source>
        <dbReference type="EMBL" id="GGG67287.1"/>
    </source>
</evidence>
<feature type="transmembrane region" description="Helical" evidence="16">
    <location>
        <begin position="27"/>
        <end position="46"/>
    </location>
</feature>
<keyword evidence="6" id="KW-0997">Cell inner membrane</keyword>
<reference evidence="19" key="4">
    <citation type="submission" date="2024-05" db="EMBL/GenBank/DDBJ databases">
        <authorList>
            <person name="Sun Q."/>
            <person name="Sedlacek I."/>
        </authorList>
    </citation>
    <scope>NUCLEOTIDE SEQUENCE</scope>
    <source>
        <strain evidence="19">CCM 8490</strain>
    </source>
</reference>
<dbReference type="InterPro" id="IPR027417">
    <property type="entry name" value="P-loop_NTPase"/>
</dbReference>
<reference evidence="20 21" key="2">
    <citation type="submission" date="2018-09" db="EMBL/GenBank/DDBJ databases">
        <title>Genomic Encyclopedia of Archaeal and Bacterial Type Strains, Phase II (KMG-II): from individual species to whole genera.</title>
        <authorList>
            <person name="Goeker M."/>
        </authorList>
    </citation>
    <scope>NUCLEOTIDE SEQUENCE [LARGE SCALE GENOMIC DNA]</scope>
    <source>
        <strain evidence="20 21">DSM 27620</strain>
    </source>
</reference>
<dbReference type="GO" id="GO:0005886">
    <property type="term" value="C:plasma membrane"/>
    <property type="evidence" value="ECO:0007669"/>
    <property type="project" value="UniProtKB-SubCell"/>
</dbReference>
<evidence type="ECO:0000256" key="2">
    <source>
        <dbReference type="ARBA" id="ARBA00007316"/>
    </source>
</evidence>
<dbReference type="NCBIfam" id="TIGR01007">
    <property type="entry name" value="eps_fam"/>
    <property type="match status" value="1"/>
</dbReference>
<keyword evidence="22" id="KW-1185">Reference proteome</keyword>
<organism evidence="20 21">
    <name type="scientific">Epilithonimonas arachidiradicis</name>
    <dbReference type="NCBI Taxonomy" id="1617282"/>
    <lineage>
        <taxon>Bacteria</taxon>
        <taxon>Pseudomonadati</taxon>
        <taxon>Bacteroidota</taxon>
        <taxon>Flavobacteriia</taxon>
        <taxon>Flavobacteriales</taxon>
        <taxon>Weeksellaceae</taxon>
        <taxon>Chryseobacterium group</taxon>
        <taxon>Epilithonimonas</taxon>
    </lineage>
</organism>
<name>A0A420CJ29_9FLAO</name>
<dbReference type="Pfam" id="PF02706">
    <property type="entry name" value="Wzz"/>
    <property type="match status" value="1"/>
</dbReference>
<dbReference type="EMBL" id="RAQH01000013">
    <property type="protein sequence ID" value="RKE78384.1"/>
    <property type="molecule type" value="Genomic_DNA"/>
</dbReference>
<dbReference type="EMBL" id="BMCW01000010">
    <property type="protein sequence ID" value="GGG67287.1"/>
    <property type="molecule type" value="Genomic_DNA"/>
</dbReference>
<reference evidence="22" key="3">
    <citation type="journal article" date="2019" name="Int. J. Syst. Evol. Microbiol.">
        <title>The Global Catalogue of Microorganisms (GCM) 10K type strain sequencing project: providing services to taxonomists for standard genome sequencing and annotation.</title>
        <authorList>
            <consortium name="The Broad Institute Genomics Platform"/>
            <consortium name="The Broad Institute Genome Sequencing Center for Infectious Disease"/>
            <person name="Wu L."/>
            <person name="Ma J."/>
        </authorList>
    </citation>
    <scope>NUCLEOTIDE SEQUENCE [LARGE SCALE GENOMIC DNA]</scope>
    <source>
        <strain evidence="22">CCM 8490</strain>
    </source>
</reference>
<evidence type="ECO:0000256" key="15">
    <source>
        <dbReference type="ARBA" id="ARBA00051245"/>
    </source>
</evidence>
<gene>
    <name evidence="20" type="ORF">BXY58_3509</name>
    <name evidence="19" type="ORF">GCM10007332_32650</name>
</gene>
<feature type="domain" description="AAA" evidence="18">
    <location>
        <begin position="572"/>
        <end position="710"/>
    </location>
</feature>
<dbReference type="SUPFAM" id="SSF52540">
    <property type="entry name" value="P-loop containing nucleoside triphosphate hydrolases"/>
    <property type="match status" value="1"/>
</dbReference>
<dbReference type="InterPro" id="IPR050445">
    <property type="entry name" value="Bact_polysacc_biosynth/exp"/>
</dbReference>
<evidence type="ECO:0000256" key="6">
    <source>
        <dbReference type="ARBA" id="ARBA00022519"/>
    </source>
</evidence>
<evidence type="ECO:0000313" key="22">
    <source>
        <dbReference type="Proteomes" id="UP000658202"/>
    </source>
</evidence>
<comment type="catalytic activity">
    <reaction evidence="15">
        <text>L-tyrosyl-[protein] + ATP = O-phospho-L-tyrosyl-[protein] + ADP + H(+)</text>
        <dbReference type="Rhea" id="RHEA:10596"/>
        <dbReference type="Rhea" id="RHEA-COMP:10136"/>
        <dbReference type="Rhea" id="RHEA-COMP:20101"/>
        <dbReference type="ChEBI" id="CHEBI:15378"/>
        <dbReference type="ChEBI" id="CHEBI:30616"/>
        <dbReference type="ChEBI" id="CHEBI:46858"/>
        <dbReference type="ChEBI" id="CHEBI:61978"/>
        <dbReference type="ChEBI" id="CHEBI:456216"/>
        <dbReference type="EC" id="2.7.10.2"/>
    </reaction>
</comment>
<feature type="transmembrane region" description="Helical" evidence="16">
    <location>
        <begin position="486"/>
        <end position="506"/>
    </location>
</feature>
<evidence type="ECO:0000256" key="11">
    <source>
        <dbReference type="ARBA" id="ARBA00022840"/>
    </source>
</evidence>
<evidence type="ECO:0000259" key="18">
    <source>
        <dbReference type="Pfam" id="PF13614"/>
    </source>
</evidence>
<comment type="similarity">
    <text evidence="2">Belongs to the CpsD/CapB family.</text>
</comment>
<dbReference type="CDD" id="cd05387">
    <property type="entry name" value="BY-kinase"/>
    <property type="match status" value="1"/>
</dbReference>
<evidence type="ECO:0000256" key="8">
    <source>
        <dbReference type="ARBA" id="ARBA00022692"/>
    </source>
</evidence>
<dbReference type="RefSeq" id="WP_120215024.1">
    <property type="nucleotide sequence ID" value="NZ_BMCW01000010.1"/>
</dbReference>
<evidence type="ECO:0000256" key="7">
    <source>
        <dbReference type="ARBA" id="ARBA00022679"/>
    </source>
</evidence>
<dbReference type="Proteomes" id="UP000285906">
    <property type="component" value="Unassembled WGS sequence"/>
</dbReference>
<evidence type="ECO:0000256" key="14">
    <source>
        <dbReference type="ARBA" id="ARBA00023137"/>
    </source>
</evidence>
<accession>A0A420CJ29</accession>
<keyword evidence="8 16" id="KW-0812">Transmembrane</keyword>
<evidence type="ECO:0000313" key="21">
    <source>
        <dbReference type="Proteomes" id="UP000285906"/>
    </source>
</evidence>
<dbReference type="InterPro" id="IPR025669">
    <property type="entry name" value="AAA_dom"/>
</dbReference>
<dbReference type="InterPro" id="IPR005702">
    <property type="entry name" value="Wzc-like_C"/>
</dbReference>
<keyword evidence="11" id="KW-0067">ATP-binding</keyword>
<comment type="similarity">
    <text evidence="3">Belongs to the etk/wzc family.</text>
</comment>
<evidence type="ECO:0000256" key="13">
    <source>
        <dbReference type="ARBA" id="ARBA00023136"/>
    </source>
</evidence>
<dbReference type="OrthoDB" id="9794577at2"/>
<dbReference type="InterPro" id="IPR003856">
    <property type="entry name" value="LPS_length_determ_N"/>
</dbReference>
<comment type="subcellular location">
    <subcellularLocation>
        <location evidence="1">Cell inner membrane</location>
        <topology evidence="1">Multi-pass membrane protein</topology>
    </subcellularLocation>
</comment>
<sequence length="774" mass="87931">MELLDSNLSSHSKKINFKKELFKFLKYWPWIILSVILFYIASYFYLKYTQPQYSSKTTLLFQQANPSKNALNDLRSLGMGVSDDSELIGEAAVITSKPILQKVVKNLNLDVSFFAKGKIREIELYNLAPYKGSILSSKKDFLGATYYIEPVDQNSYRLSEGPLKGTGVYRYGENIELPWGVIKIERNLGGFKPYKNFLVFNSLNNVVKQLENGVITKLPGGLLMDLSLTGFTPKKSEDILNEITKQYNVDGVNDKNAEAQNTQNFINDRLDLITKDLGEVEKDKENFKKANQLTDLDIQANVAVTRLTGNVESIFNESAQLELINALYEKAVSGKEQLFPTGLGLNTTTENLLSQYNDLLLTKKRTLKQATDINPTIKSYDKQLNDLLFSVRSNLQETRAQLQKKIGQTNQEIGQDKSTINKYPTQEKVFRNIERQRNLKESIYLYLLQKREENAITLAVTTPKAKVVNPAYTTGIVQPNYKQIRIAAIAFGLLLPLLIIFIIKVLDSKIRTKEDIQSVIPDVPIIAEIPYNKGDRPMIQNNDFTIFAESFRILTSNIKFILRSKQIFKGGVILISSSVKGEGKTTISINTALSLAGGARVLLIGADIRNPQLHKYVKYNGRGLTDFLVSESGIIDNYIVNSQLNDNLDILFSGTKAPNPNDLLDMQKFDDLIANLKEKYDYIILDSAPVMLVSDSLHLVDVSDLLLYTVKSDFTENEMLIFADQFRKDNDINNLVFILNNVKPEYARYEYKYGYGYYSDVKERGYFSRFFKRN</sequence>
<keyword evidence="10 19" id="KW-0418">Kinase</keyword>
<protein>
    <recommendedName>
        <fullName evidence="4">non-specific protein-tyrosine kinase</fullName>
        <ecNumber evidence="4">2.7.10.2</ecNumber>
    </recommendedName>
</protein>
<comment type="caution">
    <text evidence="20">The sequence shown here is derived from an EMBL/GenBank/DDBJ whole genome shotgun (WGS) entry which is preliminary data.</text>
</comment>
<dbReference type="AlphaFoldDB" id="A0A420CJ29"/>
<evidence type="ECO:0000256" key="16">
    <source>
        <dbReference type="SAM" id="Phobius"/>
    </source>
</evidence>
<dbReference type="GO" id="GO:0005524">
    <property type="term" value="F:ATP binding"/>
    <property type="evidence" value="ECO:0007669"/>
    <property type="project" value="UniProtKB-KW"/>
</dbReference>
<evidence type="ECO:0000259" key="17">
    <source>
        <dbReference type="Pfam" id="PF02706"/>
    </source>
</evidence>
<evidence type="ECO:0000313" key="20">
    <source>
        <dbReference type="EMBL" id="RKE78384.1"/>
    </source>
</evidence>
<dbReference type="Proteomes" id="UP000658202">
    <property type="component" value="Unassembled WGS sequence"/>
</dbReference>
<evidence type="ECO:0000256" key="9">
    <source>
        <dbReference type="ARBA" id="ARBA00022741"/>
    </source>
</evidence>
<evidence type="ECO:0000256" key="1">
    <source>
        <dbReference type="ARBA" id="ARBA00004429"/>
    </source>
</evidence>